<keyword evidence="6" id="KW-1185">Reference proteome</keyword>
<feature type="compositionally biased region" description="Pro residues" evidence="1">
    <location>
        <begin position="48"/>
        <end position="64"/>
    </location>
</feature>
<dbReference type="GO" id="GO:0008270">
    <property type="term" value="F:zinc ion binding"/>
    <property type="evidence" value="ECO:0007669"/>
    <property type="project" value="InterPro"/>
</dbReference>
<feature type="region of interest" description="Disordered" evidence="1">
    <location>
        <begin position="1"/>
        <end position="153"/>
    </location>
</feature>
<dbReference type="Gene3D" id="1.20.120.730">
    <property type="entry name" value="Sec23/Sec24 helical domain"/>
    <property type="match status" value="1"/>
</dbReference>
<dbReference type="SUPFAM" id="SSF81995">
    <property type="entry name" value="beta-sandwich domain of Sec23/24"/>
    <property type="match status" value="1"/>
</dbReference>
<dbReference type="PANTHER" id="PTHR13803">
    <property type="entry name" value="SEC24-RELATED PROTEIN"/>
    <property type="match status" value="1"/>
</dbReference>
<organism evidence="5 6">
    <name type="scientific">Cafeteria roenbergensis</name>
    <name type="common">Marine flagellate</name>
    <dbReference type="NCBI Taxonomy" id="33653"/>
    <lineage>
        <taxon>Eukaryota</taxon>
        <taxon>Sar</taxon>
        <taxon>Stramenopiles</taxon>
        <taxon>Bigyra</taxon>
        <taxon>Opalozoa</taxon>
        <taxon>Bicosoecida</taxon>
        <taxon>Cafeteriaceae</taxon>
        <taxon>Cafeteria</taxon>
    </lineage>
</organism>
<dbReference type="InterPro" id="IPR029006">
    <property type="entry name" value="ADF-H/Gelsolin-like_dom_sf"/>
</dbReference>
<reference evidence="5 6" key="1">
    <citation type="submission" date="2019-07" db="EMBL/GenBank/DDBJ databases">
        <title>Genomes of Cafeteria roenbergensis.</title>
        <authorList>
            <person name="Fischer M.G."/>
            <person name="Hackl T."/>
            <person name="Roman M."/>
        </authorList>
    </citation>
    <scope>NUCLEOTIDE SEQUENCE [LARGE SCALE GENOMIC DNA]</scope>
    <source>
        <strain evidence="5 6">BVI</strain>
    </source>
</reference>
<dbReference type="InterPro" id="IPR036180">
    <property type="entry name" value="Gelsolin-like_dom_sf"/>
</dbReference>
<feature type="region of interest" description="Disordered" evidence="1">
    <location>
        <begin position="548"/>
        <end position="567"/>
    </location>
</feature>
<evidence type="ECO:0000259" key="3">
    <source>
        <dbReference type="Pfam" id="PF04815"/>
    </source>
</evidence>
<feature type="region of interest" description="Disordered" evidence="1">
    <location>
        <begin position="473"/>
        <end position="492"/>
    </location>
</feature>
<dbReference type="GO" id="GO:0000149">
    <property type="term" value="F:SNARE binding"/>
    <property type="evidence" value="ECO:0007669"/>
    <property type="project" value="TreeGrafter"/>
</dbReference>
<name>A0A5A8BZA2_CAFRO</name>
<dbReference type="GO" id="GO:0006886">
    <property type="term" value="P:intracellular protein transport"/>
    <property type="evidence" value="ECO:0007669"/>
    <property type="project" value="InterPro"/>
</dbReference>
<dbReference type="Proteomes" id="UP000323011">
    <property type="component" value="Unassembled WGS sequence"/>
</dbReference>
<feature type="compositionally biased region" description="Gly residues" evidence="1">
    <location>
        <begin position="90"/>
        <end position="102"/>
    </location>
</feature>
<dbReference type="Pfam" id="PF08033">
    <property type="entry name" value="Sec23_BS"/>
    <property type="match status" value="1"/>
</dbReference>
<dbReference type="Pfam" id="PF04810">
    <property type="entry name" value="zf-Sec23_Sec24"/>
    <property type="match status" value="1"/>
</dbReference>
<dbReference type="InterPro" id="IPR012990">
    <property type="entry name" value="Beta-sandwich_Sec23_24"/>
</dbReference>
<feature type="domain" description="Sec23/Sec24 helical" evidence="3">
    <location>
        <begin position="929"/>
        <end position="1007"/>
    </location>
</feature>
<dbReference type="AlphaFoldDB" id="A0A5A8BZA2"/>
<dbReference type="InterPro" id="IPR036174">
    <property type="entry name" value="Znf_Sec23_Sec24_sf"/>
</dbReference>
<evidence type="ECO:0000256" key="1">
    <source>
        <dbReference type="SAM" id="MobiDB-lite"/>
    </source>
</evidence>
<dbReference type="SUPFAM" id="SSF82919">
    <property type="entry name" value="Zn-finger domain of Sec23/24"/>
    <property type="match status" value="1"/>
</dbReference>
<dbReference type="InterPro" id="IPR036175">
    <property type="entry name" value="Sec23/24_helical_dom_sf"/>
</dbReference>
<feature type="compositionally biased region" description="Gly residues" evidence="1">
    <location>
        <begin position="433"/>
        <end position="443"/>
    </location>
</feature>
<evidence type="ECO:0000313" key="6">
    <source>
        <dbReference type="Proteomes" id="UP000323011"/>
    </source>
</evidence>
<proteinExistence type="predicted"/>
<dbReference type="EMBL" id="VLTN01000099">
    <property type="protein sequence ID" value="KAA0146132.1"/>
    <property type="molecule type" value="Genomic_DNA"/>
</dbReference>
<dbReference type="Gene3D" id="3.40.50.410">
    <property type="entry name" value="von Willebrand factor, type A domain"/>
    <property type="match status" value="3"/>
</dbReference>
<dbReference type="GO" id="GO:0070971">
    <property type="term" value="C:endoplasmic reticulum exit site"/>
    <property type="evidence" value="ECO:0007669"/>
    <property type="project" value="TreeGrafter"/>
</dbReference>
<evidence type="ECO:0000313" key="5">
    <source>
        <dbReference type="EMBL" id="KAA0146132.1"/>
    </source>
</evidence>
<sequence>MHPAVVRLGGNGAPPSGLLAGPLSRLGATGLPTAELEEAVTMGTPQPGTAPGPGGPADGPPAPPSSGGGPGHSRAGSGWTRKGKRKFVPGGLGGAGGAAGGLPGPPDLSGREVAADGLRASNPPVATDGAGPQSRPPEPEPDAAPRIDPACIPRPGYTFPGRPIQFTTDQGGTLPPRAMHDFVAEDSGSCNPRFMRATVNLVPTSAGVRDAAGVPIGVAVTPLATVGEAERRVQCVDPGEDGPARCHSCRAYMNPFADWKDGGAVWECNFCGADNEASVEYAGSLDYHGQRRDRHVHPEMSMGSVDYLAPPAFRPEGTAPRPVFVFAVEVTAASIRTGAADAAIDAAVACVKDLPAWPGARAGILCFGRRVHFPDATEAAVLGLVDAADIGRGTVAADLRRSAELALEGAHEHAPARHSAARTRAGAAANGSAGRGGGGGRGAVGRAASDAVNAAASALADTVQAAAAQAMDDGGGGDYGDDDDDDDDGFCGLGPNAWILPVGGRGAPQAEGEAADEVGTAARARFEEAAEHLRAIFVAPHRAALWREGSEPPPEEADDEEDHASPAPAACTGAALAAAVSALDEINGDPGAGGGRVVLFASSLPRLGMGSLPQRECGRMYGTAMEGSLVAGPKAGEGGILGGDATDPCEKVGYREASWWTKMAVKCADARVCVDTVVCTRRWIDIGVVERPSHATGGSVLHYPEFDGPLNHRQQAALAGVPLVHAGHRQGLSSPPKAGGPPPPPTGFGSPPPLPGGPPPLPGQAGAAGSAGPALALDTTAQGAAAEQEVDHGRAEDGATATLPAGGPFSLPSISTRVATELRHLLCSGELGWGCVLKVRASTGLRVGTFSCNAFPREGGSEADVACVGQDWTAMVALDFDGTTLQPDDELFVQAAMLWTDCSGVTRIRVHTLALRATPEVPDIFRHADAEAVMLFFAHQVARRSRELGAKAVTRALKDSLRELLVGYRQHCSRQSPLGQLILPESLKTLPLLCSSLMKSPALMINDEPLAADSTPDELLLARARCRASERVPALHRLRGMSPRQVVPFLYPRVLRLIDMDPDAGTVKGPELPGGRQHVALPDLVWPAADQLLAEGAWLVEWRDFVLIVVGASVPEDQCVALFGKPAAELKDTDEILEPPAGGSHSELNDKMWGIIDELTQQREGVDLPLGLVPPGSALRAVVESAMVEDRRDGGPSYADLLCEMHGQVHQHLKAASPYDL</sequence>
<feature type="compositionally biased region" description="Low complexity" evidence="1">
    <location>
        <begin position="763"/>
        <end position="777"/>
    </location>
</feature>
<dbReference type="Gene3D" id="3.40.20.10">
    <property type="entry name" value="Severin"/>
    <property type="match status" value="1"/>
</dbReference>
<gene>
    <name evidence="5" type="ORF">FNF29_08234</name>
</gene>
<dbReference type="GO" id="GO:0030127">
    <property type="term" value="C:COPII vesicle coat"/>
    <property type="evidence" value="ECO:0007669"/>
    <property type="project" value="InterPro"/>
</dbReference>
<evidence type="ECO:0008006" key="7">
    <source>
        <dbReference type="Google" id="ProtNLM"/>
    </source>
</evidence>
<dbReference type="InterPro" id="IPR006900">
    <property type="entry name" value="Sec23/24_helical_dom"/>
</dbReference>
<dbReference type="SUPFAM" id="SSF81811">
    <property type="entry name" value="Helical domain of Sec23/24"/>
    <property type="match status" value="1"/>
</dbReference>
<dbReference type="GO" id="GO:0090110">
    <property type="term" value="P:COPII-coated vesicle cargo loading"/>
    <property type="evidence" value="ECO:0007669"/>
    <property type="project" value="TreeGrafter"/>
</dbReference>
<feature type="region of interest" description="Disordered" evidence="1">
    <location>
        <begin position="727"/>
        <end position="807"/>
    </location>
</feature>
<dbReference type="InterPro" id="IPR050550">
    <property type="entry name" value="SEC23_SEC24_subfamily"/>
</dbReference>
<feature type="region of interest" description="Disordered" evidence="1">
    <location>
        <begin position="409"/>
        <end position="445"/>
    </location>
</feature>
<dbReference type="SUPFAM" id="SSF82754">
    <property type="entry name" value="C-terminal, gelsolin-like domain of Sec23/24"/>
    <property type="match status" value="1"/>
</dbReference>
<evidence type="ECO:0000259" key="4">
    <source>
        <dbReference type="Pfam" id="PF08033"/>
    </source>
</evidence>
<accession>A0A5A8BZA2</accession>
<protein>
    <recommendedName>
        <fullName evidence="7">Protein transport protein SEC23</fullName>
    </recommendedName>
</protein>
<feature type="compositionally biased region" description="Pro residues" evidence="1">
    <location>
        <begin position="738"/>
        <end position="762"/>
    </location>
</feature>
<feature type="domain" description="Zinc finger Sec23/Sec24-type" evidence="2">
    <location>
        <begin position="243"/>
        <end position="281"/>
    </location>
</feature>
<dbReference type="Gene3D" id="2.30.30.380">
    <property type="entry name" value="Zn-finger domain of Sec23/24"/>
    <property type="match status" value="1"/>
</dbReference>
<dbReference type="Gene3D" id="2.60.40.1670">
    <property type="entry name" value="beta-sandwich domain of Sec23/24"/>
    <property type="match status" value="2"/>
</dbReference>
<feature type="compositionally biased region" description="Acidic residues" evidence="1">
    <location>
        <begin position="479"/>
        <end position="489"/>
    </location>
</feature>
<feature type="compositionally biased region" description="Low complexity" evidence="1">
    <location>
        <begin position="422"/>
        <end position="432"/>
    </location>
</feature>
<feature type="compositionally biased region" description="Acidic residues" evidence="1">
    <location>
        <begin position="553"/>
        <end position="562"/>
    </location>
</feature>
<feature type="domain" description="Sec23/Sec24 beta-sandwich" evidence="4">
    <location>
        <begin position="832"/>
        <end position="917"/>
    </location>
</feature>
<dbReference type="InterPro" id="IPR036465">
    <property type="entry name" value="vWFA_dom_sf"/>
</dbReference>
<evidence type="ECO:0000259" key="2">
    <source>
        <dbReference type="Pfam" id="PF04810"/>
    </source>
</evidence>
<dbReference type="SUPFAM" id="SSF53300">
    <property type="entry name" value="vWA-like"/>
    <property type="match status" value="2"/>
</dbReference>
<dbReference type="Pfam" id="PF04815">
    <property type="entry name" value="Sec23_helical"/>
    <property type="match status" value="1"/>
</dbReference>
<dbReference type="InterPro" id="IPR006895">
    <property type="entry name" value="Znf_Sec23_Sec24"/>
</dbReference>
<comment type="caution">
    <text evidence="5">The sequence shown here is derived from an EMBL/GenBank/DDBJ whole genome shotgun (WGS) entry which is preliminary data.</text>
</comment>